<sequence>MSAGHPTTGYPSTYADGDEKVYSQHDIQNEQRHHSKKATGYMPKEDIPDKVNERYKSEPGYAATMHGNEPSRGAKKDAEIQAEEEEIINRKKQKTDSLVGKKPPKVLGVVE</sequence>
<proteinExistence type="predicted"/>
<dbReference type="EMBL" id="CAUWAG010000019">
    <property type="protein sequence ID" value="CAJ2512274.1"/>
    <property type="molecule type" value="Genomic_DNA"/>
</dbReference>
<comment type="caution">
    <text evidence="2">The sequence shown here is derived from an EMBL/GenBank/DDBJ whole genome shotgun (WGS) entry which is preliminary data.</text>
</comment>
<organism evidence="2 3">
    <name type="scientific">Anthostomella pinea</name>
    <dbReference type="NCBI Taxonomy" id="933095"/>
    <lineage>
        <taxon>Eukaryota</taxon>
        <taxon>Fungi</taxon>
        <taxon>Dikarya</taxon>
        <taxon>Ascomycota</taxon>
        <taxon>Pezizomycotina</taxon>
        <taxon>Sordariomycetes</taxon>
        <taxon>Xylariomycetidae</taxon>
        <taxon>Xylariales</taxon>
        <taxon>Xylariaceae</taxon>
        <taxon>Anthostomella</taxon>
    </lineage>
</organism>
<dbReference type="AlphaFoldDB" id="A0AAI8YPD0"/>
<feature type="region of interest" description="Disordered" evidence="1">
    <location>
        <begin position="1"/>
        <end position="111"/>
    </location>
</feature>
<dbReference type="PANTHER" id="PTHR39475:SF1">
    <property type="entry name" value="CONIDIATION-SPECIFIC PROTEIN 6"/>
    <property type="match status" value="1"/>
</dbReference>
<gene>
    <name evidence="2" type="ORF">KHLLAP_LOCUS12742</name>
</gene>
<protein>
    <submittedName>
        <fullName evidence="2">Uu.00g052890.m01.CDS01</fullName>
    </submittedName>
</protein>
<dbReference type="PANTHER" id="PTHR39475">
    <property type="entry name" value="CONIDIATION-SPECIFIC PROTEIN 6"/>
    <property type="match status" value="1"/>
</dbReference>
<feature type="compositionally biased region" description="Basic and acidic residues" evidence="1">
    <location>
        <begin position="17"/>
        <end position="32"/>
    </location>
</feature>
<keyword evidence="3" id="KW-1185">Reference proteome</keyword>
<reference evidence="2" key="1">
    <citation type="submission" date="2023-10" db="EMBL/GenBank/DDBJ databases">
        <authorList>
            <person name="Hackl T."/>
        </authorList>
    </citation>
    <scope>NUCLEOTIDE SEQUENCE</scope>
</reference>
<feature type="compositionally biased region" description="Low complexity" evidence="1">
    <location>
        <begin position="98"/>
        <end position="111"/>
    </location>
</feature>
<evidence type="ECO:0000256" key="1">
    <source>
        <dbReference type="SAM" id="MobiDB-lite"/>
    </source>
</evidence>
<evidence type="ECO:0000313" key="2">
    <source>
        <dbReference type="EMBL" id="CAJ2512274.1"/>
    </source>
</evidence>
<dbReference type="Proteomes" id="UP001295740">
    <property type="component" value="Unassembled WGS sequence"/>
</dbReference>
<evidence type="ECO:0000313" key="3">
    <source>
        <dbReference type="Proteomes" id="UP001295740"/>
    </source>
</evidence>
<name>A0AAI8YPD0_9PEZI</name>
<accession>A0AAI8YPD0</accession>
<feature type="compositionally biased region" description="Basic and acidic residues" evidence="1">
    <location>
        <begin position="43"/>
        <end position="57"/>
    </location>
</feature>